<gene>
    <name evidence="1" type="ORF">SAMN05216205_1964</name>
</gene>
<evidence type="ECO:0000313" key="2">
    <source>
        <dbReference type="Proteomes" id="UP000199665"/>
    </source>
</evidence>
<dbReference type="Proteomes" id="UP000199665">
    <property type="component" value="Unassembled WGS sequence"/>
</dbReference>
<name>A0ABY0XVC5_9PSED</name>
<accession>A0ABY0XVC5</accession>
<proteinExistence type="predicted"/>
<sequence>MWALLFCRSWLVGAPHRSEGGLTADQSPAAAPISCGSWAASEGGRSADQSSARVPVLLWELACQRWRPISRSIIRRCTRSPVGAGLPAMAADQPINHPQVYPLSCGSWLASDGGRSADQSSAGVPAVLWELACQRWRPDSRPIIRRCTRSPVGTGLPAMAADQPINHPQVYPFSCGSWPASDGGRSADQSSAGVPAVLWELACQRWRPISRSIIRRCTRSPVGAGLPAMAADQPINHPQVYPFSCGNWPASDGGRSADQSSAGVPAVLWELACQRWRPISRSIIRRCTRCPVGAGLPAKAADQPINHPQVYPLSCGSWLASDSGRSADQSSAGVPVLLWELACQRRRPISRSIIRRCTRSPVGAGLPAMAADQPINHPQVYPFSCGNWPASDGGRSADQSSAGVPAVLWELACQRWRPISRSIIRRCTRCPVGAGLPAKAADQPINHPQVYPFSCGSWPASEGGRSIIRRCTCFPVGAGLPAKAADQPINHPQVYPLSCGSWLVGAPHRSDGGLTADQSPTDVRHLCTIKPARPSTLLPCRRHHDLANAHVLRLLVRKRDG</sequence>
<reference evidence="1 2" key="1">
    <citation type="submission" date="2016-10" db="EMBL/GenBank/DDBJ databases">
        <authorList>
            <person name="Varghese N."/>
            <person name="Submissions S."/>
        </authorList>
    </citation>
    <scope>NUCLEOTIDE SEQUENCE [LARGE SCALE GENOMIC DNA]</scope>
    <source>
        <strain evidence="1 2">DSM 18327</strain>
    </source>
</reference>
<dbReference type="EMBL" id="FNRV01000001">
    <property type="protein sequence ID" value="SEC29325.1"/>
    <property type="molecule type" value="Genomic_DNA"/>
</dbReference>
<comment type="caution">
    <text evidence="1">The sequence shown here is derived from an EMBL/GenBank/DDBJ whole genome shotgun (WGS) entry which is preliminary data.</text>
</comment>
<keyword evidence="2" id="KW-1185">Reference proteome</keyword>
<evidence type="ECO:0000313" key="1">
    <source>
        <dbReference type="EMBL" id="SEC29325.1"/>
    </source>
</evidence>
<protein>
    <submittedName>
        <fullName evidence="1">Uncharacterized protein</fullName>
    </submittedName>
</protein>
<organism evidence="1 2">
    <name type="scientific">Pseudomonas mohnii</name>
    <dbReference type="NCBI Taxonomy" id="395600"/>
    <lineage>
        <taxon>Bacteria</taxon>
        <taxon>Pseudomonadati</taxon>
        <taxon>Pseudomonadota</taxon>
        <taxon>Gammaproteobacteria</taxon>
        <taxon>Pseudomonadales</taxon>
        <taxon>Pseudomonadaceae</taxon>
        <taxon>Pseudomonas</taxon>
    </lineage>
</organism>